<dbReference type="CDD" id="cd02966">
    <property type="entry name" value="TlpA_like_family"/>
    <property type="match status" value="1"/>
</dbReference>
<dbReference type="RefSeq" id="WP_309532028.1">
    <property type="nucleotide sequence ID" value="NZ_CP133721.1"/>
</dbReference>
<proteinExistence type="predicted"/>
<dbReference type="PANTHER" id="PTHR42852">
    <property type="entry name" value="THIOL:DISULFIDE INTERCHANGE PROTEIN DSBE"/>
    <property type="match status" value="1"/>
</dbReference>
<dbReference type="Pfam" id="PF00578">
    <property type="entry name" value="AhpC-TSA"/>
    <property type="match status" value="1"/>
</dbReference>
<dbReference type="InterPro" id="IPR050553">
    <property type="entry name" value="Thioredoxin_ResA/DsbE_sf"/>
</dbReference>
<organism evidence="2 3">
    <name type="scientific">Flavobacterium nakdongensis</name>
    <dbReference type="NCBI Taxonomy" id="3073563"/>
    <lineage>
        <taxon>Bacteria</taxon>
        <taxon>Pseudomonadati</taxon>
        <taxon>Bacteroidota</taxon>
        <taxon>Flavobacteriia</taxon>
        <taxon>Flavobacteriales</taxon>
        <taxon>Flavobacteriaceae</taxon>
        <taxon>Flavobacterium</taxon>
    </lineage>
</organism>
<dbReference type="EMBL" id="CP133721">
    <property type="protein sequence ID" value="WMW77693.1"/>
    <property type="molecule type" value="Genomic_DNA"/>
</dbReference>
<evidence type="ECO:0000313" key="2">
    <source>
        <dbReference type="EMBL" id="WMW77693.1"/>
    </source>
</evidence>
<evidence type="ECO:0000313" key="3">
    <source>
        <dbReference type="Proteomes" id="UP001180481"/>
    </source>
</evidence>
<name>A0ABY9R8W2_9FLAO</name>
<dbReference type="Gene3D" id="3.40.30.10">
    <property type="entry name" value="Glutaredoxin"/>
    <property type="match status" value="1"/>
</dbReference>
<reference evidence="2" key="1">
    <citation type="submission" date="2023-09" db="EMBL/GenBank/DDBJ databases">
        <title>Flavobacterium sp. 20NA77.7 isolated from freshwater.</title>
        <authorList>
            <person name="Le V."/>
            <person name="Ko S.-R."/>
            <person name="Ahn C.-Y."/>
            <person name="Oh H.-M."/>
        </authorList>
    </citation>
    <scope>NUCLEOTIDE SEQUENCE</scope>
    <source>
        <strain evidence="2">20NA77.7</strain>
    </source>
</reference>
<dbReference type="InterPro" id="IPR036249">
    <property type="entry name" value="Thioredoxin-like_sf"/>
</dbReference>
<dbReference type="SUPFAM" id="SSF52833">
    <property type="entry name" value="Thioredoxin-like"/>
    <property type="match status" value="1"/>
</dbReference>
<protein>
    <submittedName>
        <fullName evidence="2">TlpA disulfide reductase family protein</fullName>
    </submittedName>
</protein>
<keyword evidence="3" id="KW-1185">Reference proteome</keyword>
<dbReference type="InterPro" id="IPR013766">
    <property type="entry name" value="Thioredoxin_domain"/>
</dbReference>
<sequence length="160" mass="18230">MKKNIVVIFLFFCVIGWSQKKLPNVSLKNIEGTSVSTTNNFNEKDKLYVFSFWATWCAPCIQELDAINDVYEEWQTKSNVQIIAVSVDDSRTTKRVKPLVNGKAWEYEVLLDTNQEFKRSLGIANVPYLIIVKNGEIVFTQNGHAPGSEGQLLEELLKLK</sequence>
<accession>A0ABY9R8W2</accession>
<dbReference type="InterPro" id="IPR000866">
    <property type="entry name" value="AhpC/TSA"/>
</dbReference>
<evidence type="ECO:0000259" key="1">
    <source>
        <dbReference type="PROSITE" id="PS51352"/>
    </source>
</evidence>
<dbReference type="PANTHER" id="PTHR42852:SF17">
    <property type="entry name" value="THIOREDOXIN-LIKE PROTEIN HI_1115"/>
    <property type="match status" value="1"/>
</dbReference>
<dbReference type="Proteomes" id="UP001180481">
    <property type="component" value="Chromosome"/>
</dbReference>
<feature type="domain" description="Thioredoxin" evidence="1">
    <location>
        <begin position="16"/>
        <end position="160"/>
    </location>
</feature>
<gene>
    <name evidence="2" type="ORF">RF683_09390</name>
</gene>
<dbReference type="PROSITE" id="PS51352">
    <property type="entry name" value="THIOREDOXIN_2"/>
    <property type="match status" value="1"/>
</dbReference>